<proteinExistence type="predicted"/>
<dbReference type="Proteomes" id="UP000250572">
    <property type="component" value="Unassembled WGS sequence"/>
</dbReference>
<evidence type="ECO:0008006" key="4">
    <source>
        <dbReference type="Google" id="ProtNLM"/>
    </source>
</evidence>
<keyword evidence="1" id="KW-0812">Transmembrane</keyword>
<keyword evidence="1" id="KW-1133">Transmembrane helix</keyword>
<dbReference type="SUPFAM" id="SSF48726">
    <property type="entry name" value="Immunoglobulin"/>
    <property type="match status" value="1"/>
</dbReference>
<dbReference type="EMBL" id="NHOQ01001156">
    <property type="protein sequence ID" value="PWA26653.1"/>
    <property type="molecule type" value="Genomic_DNA"/>
</dbReference>
<keyword evidence="1" id="KW-0472">Membrane</keyword>
<keyword evidence="3" id="KW-1185">Reference proteome</keyword>
<dbReference type="InterPro" id="IPR036179">
    <property type="entry name" value="Ig-like_dom_sf"/>
</dbReference>
<gene>
    <name evidence="2" type="ORF">CCH79_00000690</name>
</gene>
<organism evidence="2 3">
    <name type="scientific">Gambusia affinis</name>
    <name type="common">Western mosquitofish</name>
    <name type="synonym">Heterandria affinis</name>
    <dbReference type="NCBI Taxonomy" id="33528"/>
    <lineage>
        <taxon>Eukaryota</taxon>
        <taxon>Metazoa</taxon>
        <taxon>Chordata</taxon>
        <taxon>Craniata</taxon>
        <taxon>Vertebrata</taxon>
        <taxon>Euteleostomi</taxon>
        <taxon>Actinopterygii</taxon>
        <taxon>Neopterygii</taxon>
        <taxon>Teleostei</taxon>
        <taxon>Neoteleostei</taxon>
        <taxon>Acanthomorphata</taxon>
        <taxon>Ovalentaria</taxon>
        <taxon>Atherinomorphae</taxon>
        <taxon>Cyprinodontiformes</taxon>
        <taxon>Poeciliidae</taxon>
        <taxon>Poeciliinae</taxon>
        <taxon>Gambusia</taxon>
    </lineage>
</organism>
<evidence type="ECO:0000313" key="2">
    <source>
        <dbReference type="EMBL" id="PWA26653.1"/>
    </source>
</evidence>
<evidence type="ECO:0000256" key="1">
    <source>
        <dbReference type="SAM" id="Phobius"/>
    </source>
</evidence>
<evidence type="ECO:0000313" key="3">
    <source>
        <dbReference type="Proteomes" id="UP000250572"/>
    </source>
</evidence>
<feature type="transmembrane region" description="Helical" evidence="1">
    <location>
        <begin position="57"/>
        <end position="81"/>
    </location>
</feature>
<accession>A0A315VTY5</accession>
<protein>
    <recommendedName>
        <fullName evidence="4">Ig-like domain-containing protein</fullName>
    </recommendedName>
</protein>
<reference evidence="2 3" key="1">
    <citation type="journal article" date="2018" name="G3 (Bethesda)">
        <title>A High-Quality Reference Genome for the Invasive Mosquitofish Gambusia affinis Using a Chicago Library.</title>
        <authorList>
            <person name="Hoffberg S.L."/>
            <person name="Troendle N.J."/>
            <person name="Glenn T.C."/>
            <person name="Mahmud O."/>
            <person name="Louha S."/>
            <person name="Chalopin D."/>
            <person name="Bennetzen J.L."/>
            <person name="Mauricio R."/>
        </authorList>
    </citation>
    <scope>NUCLEOTIDE SEQUENCE [LARGE SCALE GENOMIC DNA]</scope>
    <source>
        <strain evidence="2">NE01/NJP1002.9</strain>
        <tissue evidence="2">Muscle</tissue>
    </source>
</reference>
<dbReference type="AlphaFoldDB" id="A0A315VTY5"/>
<name>A0A315VTY5_GAMAF</name>
<sequence length="193" mass="21869">MDTNAENASQVDPVRPVSYSIEPNGSLLLQPLLKDHQGEWECSISNRAASIETRTRVFVLAFLFFAVVHHDYMSSFLFFSFTKISSLRLDQPVSGALASFHQLLSSPLRSRCRNQSPRRRRAVRLSWAEPGQPILGGRLRRRSSADVFSLVGVKPPAFLWGRNHGSHRQPWYCSIDLRDEEFIYLPSPLGGVE</sequence>
<comment type="caution">
    <text evidence="2">The sequence shown here is derived from an EMBL/GenBank/DDBJ whole genome shotgun (WGS) entry which is preliminary data.</text>
</comment>